<evidence type="ECO:0000313" key="1">
    <source>
        <dbReference type="EMBL" id="GAA5504374.1"/>
    </source>
</evidence>
<sequence>MTKITEEQLQARQRAESIRARLKNLGKNVYT</sequence>
<comment type="caution">
    <text evidence="1">The sequence shown here is derived from an EMBL/GenBank/DDBJ whole genome shotgun (WGS) entry which is preliminary data.</text>
</comment>
<reference evidence="1 2" key="1">
    <citation type="submission" date="2024-02" db="EMBL/GenBank/DDBJ databases">
        <title>Deinococcus xinjiangensis NBRC 107630.</title>
        <authorList>
            <person name="Ichikawa N."/>
            <person name="Katano-Makiyama Y."/>
            <person name="Hidaka K."/>
        </authorList>
    </citation>
    <scope>NUCLEOTIDE SEQUENCE [LARGE SCALE GENOMIC DNA]</scope>
    <source>
        <strain evidence="1 2">NBRC 107630</strain>
    </source>
</reference>
<name>A0ABP9VGN7_9DEIO</name>
<gene>
    <name evidence="1" type="ORF">Dxin01_04144</name>
</gene>
<organism evidence="1 2">
    <name type="scientific">Deinococcus xinjiangensis</name>
    <dbReference type="NCBI Taxonomy" id="457454"/>
    <lineage>
        <taxon>Bacteria</taxon>
        <taxon>Thermotogati</taxon>
        <taxon>Deinococcota</taxon>
        <taxon>Deinococci</taxon>
        <taxon>Deinococcales</taxon>
        <taxon>Deinococcaceae</taxon>
        <taxon>Deinococcus</taxon>
    </lineage>
</organism>
<dbReference type="EMBL" id="BAABRN010000114">
    <property type="protein sequence ID" value="GAA5504374.1"/>
    <property type="molecule type" value="Genomic_DNA"/>
</dbReference>
<accession>A0ABP9VGN7</accession>
<protein>
    <submittedName>
        <fullName evidence="1">Uncharacterized protein</fullName>
    </submittedName>
</protein>
<evidence type="ECO:0000313" key="2">
    <source>
        <dbReference type="Proteomes" id="UP001458946"/>
    </source>
</evidence>
<dbReference type="Proteomes" id="UP001458946">
    <property type="component" value="Unassembled WGS sequence"/>
</dbReference>
<proteinExistence type="predicted"/>
<keyword evidence="2" id="KW-1185">Reference proteome</keyword>